<feature type="chain" id="PRO_5038761022" description="Lipoprotein" evidence="2">
    <location>
        <begin position="22"/>
        <end position="216"/>
    </location>
</feature>
<organism evidence="3 4">
    <name type="scientific">Saccharomonospora viridis (strain ATCC 15386 / DSM 43017 / JCM 3036 / CCUG 5913 / NBRC 12207 / NCIMB 9602 / P101)</name>
    <name type="common">Thermoactinomyces viridis</name>
    <dbReference type="NCBI Taxonomy" id="471857"/>
    <lineage>
        <taxon>Bacteria</taxon>
        <taxon>Bacillati</taxon>
        <taxon>Actinomycetota</taxon>
        <taxon>Actinomycetes</taxon>
        <taxon>Pseudonocardiales</taxon>
        <taxon>Pseudonocardiaceae</taxon>
        <taxon>Saccharomonospora</taxon>
    </lineage>
</organism>
<feature type="region of interest" description="Disordered" evidence="1">
    <location>
        <begin position="23"/>
        <end position="77"/>
    </location>
</feature>
<dbReference type="Proteomes" id="UP000000841">
    <property type="component" value="Chromosome"/>
</dbReference>
<gene>
    <name evidence="3" type="ordered locus">Svir_19970</name>
</gene>
<keyword evidence="4" id="KW-1185">Reference proteome</keyword>
<dbReference type="EMBL" id="CP001683">
    <property type="protein sequence ID" value="ACU97015.1"/>
    <property type="molecule type" value="Genomic_DNA"/>
</dbReference>
<sequence>MRKRGVAFAAALATVAVGLSACGDSEEGKPVAGAASESTTAPAPTSSTSAGAAETSATPGGDTGAASQEITPPGTELKIGETATVPHTSGGSEGTIAITVTGIEKGEEADLADFGEDAKGLVPYFIRFKVENVDGSDLSFSLVTLSAVASDGRHTGVLVTGDVEGKCENTSAGDDFKTVGASYESCSLQASRPGLEVTGAAYDRDEYADDPVVWTE</sequence>
<evidence type="ECO:0008006" key="5">
    <source>
        <dbReference type="Google" id="ProtNLM"/>
    </source>
</evidence>
<dbReference type="KEGG" id="svi:Svir_19970"/>
<proteinExistence type="predicted"/>
<reference evidence="3 4" key="1">
    <citation type="journal article" date="2009" name="Stand. Genomic Sci.">
        <title>Complete genome sequence of Saccharomonospora viridis type strain (P101).</title>
        <authorList>
            <person name="Pati A."/>
            <person name="Sikorski J."/>
            <person name="Nolan M."/>
            <person name="Lapidus A."/>
            <person name="Copeland A."/>
            <person name="Glavina Del Rio T."/>
            <person name="Lucas S."/>
            <person name="Chen F."/>
            <person name="Tice H."/>
            <person name="Pitluck S."/>
            <person name="Cheng J.F."/>
            <person name="Chertkov O."/>
            <person name="Brettin T."/>
            <person name="Han C."/>
            <person name="Detter J.C."/>
            <person name="Kuske C."/>
            <person name="Bruce D."/>
            <person name="Goodwin L."/>
            <person name="Chain P."/>
            <person name="D'haeseleer P."/>
            <person name="Chen A."/>
            <person name="Palaniappan K."/>
            <person name="Ivanova N."/>
            <person name="Mavromatis K."/>
            <person name="Mikhailova N."/>
            <person name="Rohde M."/>
            <person name="Tindall B.J."/>
            <person name="Goker M."/>
            <person name="Bristow J."/>
            <person name="Eisen J.A."/>
            <person name="Markowitz V."/>
            <person name="Hugenholtz P."/>
            <person name="Kyrpides N.C."/>
            <person name="Klenk H.P."/>
        </authorList>
    </citation>
    <scope>NUCLEOTIDE SEQUENCE [LARGE SCALE GENOMIC DNA]</scope>
    <source>
        <strain evidence="4">ATCC 15386 / DSM 43017 / JCM 3036 / NBRC 12207 / P101</strain>
    </source>
</reference>
<feature type="compositionally biased region" description="Low complexity" evidence="1">
    <location>
        <begin position="32"/>
        <end position="60"/>
    </location>
</feature>
<feature type="signal peptide" evidence="2">
    <location>
        <begin position="1"/>
        <end position="21"/>
    </location>
</feature>
<name>C7MV63_SACVD</name>
<dbReference type="eggNOG" id="ENOG5032ZAR">
    <property type="taxonomic scope" value="Bacteria"/>
</dbReference>
<dbReference type="HOGENOM" id="CLU_084483_0_0_11"/>
<evidence type="ECO:0000256" key="2">
    <source>
        <dbReference type="SAM" id="SignalP"/>
    </source>
</evidence>
<dbReference type="PROSITE" id="PS51257">
    <property type="entry name" value="PROKAR_LIPOPROTEIN"/>
    <property type="match status" value="1"/>
</dbReference>
<evidence type="ECO:0000256" key="1">
    <source>
        <dbReference type="SAM" id="MobiDB-lite"/>
    </source>
</evidence>
<evidence type="ECO:0000313" key="3">
    <source>
        <dbReference type="EMBL" id="ACU97015.1"/>
    </source>
</evidence>
<evidence type="ECO:0000313" key="4">
    <source>
        <dbReference type="Proteomes" id="UP000000841"/>
    </source>
</evidence>
<dbReference type="AlphaFoldDB" id="C7MV63"/>
<keyword evidence="2" id="KW-0732">Signal</keyword>
<dbReference type="RefSeq" id="WP_015786328.1">
    <property type="nucleotide sequence ID" value="NC_013159.1"/>
</dbReference>
<protein>
    <recommendedName>
        <fullName evidence="5">Lipoprotein</fullName>
    </recommendedName>
</protein>
<accession>C7MV63</accession>